<dbReference type="Pfam" id="PF13302">
    <property type="entry name" value="Acetyltransf_3"/>
    <property type="match status" value="1"/>
</dbReference>
<sequence>MTIIAPRSRNREIPPATPPSRPVLEGRTVTLTPLLPSHAPQLFPLLNNDTPEQKALWTYIPDGPYDTLEHLTSDLSAKSASRDPLFFAILDNRSNERRPVGYIALMAISVEHRRLEIGHVMFSKALQKTTGATETVFLLMKYAFDTLGFRRVEWKCNNQNEGSRRAALRLGFQYEGLFRQHMVVKGKNRDTAWFSVVDGEWRESVKEVLETWLDEGNFSADGRQIRGVEEVREKVRLRIKDDLKELELLRREMAA</sequence>
<evidence type="ECO:0000256" key="1">
    <source>
        <dbReference type="SAM" id="MobiDB-lite"/>
    </source>
</evidence>
<proteinExistence type="predicted"/>
<dbReference type="PANTHER" id="PTHR43441:SF2">
    <property type="entry name" value="FAMILY ACETYLTRANSFERASE, PUTATIVE (AFU_ORTHOLOGUE AFUA_7G00850)-RELATED"/>
    <property type="match status" value="1"/>
</dbReference>
<dbReference type="SUPFAM" id="SSF55729">
    <property type="entry name" value="Acyl-CoA N-acyltransferases (Nat)"/>
    <property type="match status" value="1"/>
</dbReference>
<organism evidence="3 4">
    <name type="scientific">Aspergillus keveii</name>
    <dbReference type="NCBI Taxonomy" id="714993"/>
    <lineage>
        <taxon>Eukaryota</taxon>
        <taxon>Fungi</taxon>
        <taxon>Dikarya</taxon>
        <taxon>Ascomycota</taxon>
        <taxon>Pezizomycotina</taxon>
        <taxon>Eurotiomycetes</taxon>
        <taxon>Eurotiomycetidae</taxon>
        <taxon>Eurotiales</taxon>
        <taxon>Aspergillaceae</taxon>
        <taxon>Aspergillus</taxon>
        <taxon>Aspergillus subgen. Nidulantes</taxon>
    </lineage>
</organism>
<accession>A0ABR4FPR8</accession>
<dbReference type="InterPro" id="IPR000182">
    <property type="entry name" value="GNAT_dom"/>
</dbReference>
<evidence type="ECO:0000259" key="2">
    <source>
        <dbReference type="PROSITE" id="PS51186"/>
    </source>
</evidence>
<dbReference type="Proteomes" id="UP001610563">
    <property type="component" value="Unassembled WGS sequence"/>
</dbReference>
<dbReference type="InterPro" id="IPR016181">
    <property type="entry name" value="Acyl_CoA_acyltransferase"/>
</dbReference>
<feature type="domain" description="N-acetyltransferase" evidence="2">
    <location>
        <begin position="29"/>
        <end position="190"/>
    </location>
</feature>
<dbReference type="PROSITE" id="PS51186">
    <property type="entry name" value="GNAT"/>
    <property type="match status" value="1"/>
</dbReference>
<dbReference type="Gene3D" id="3.40.630.30">
    <property type="match status" value="1"/>
</dbReference>
<evidence type="ECO:0000313" key="3">
    <source>
        <dbReference type="EMBL" id="KAL2785271.1"/>
    </source>
</evidence>
<name>A0ABR4FPR8_9EURO</name>
<keyword evidence="4" id="KW-1185">Reference proteome</keyword>
<comment type="caution">
    <text evidence="3">The sequence shown here is derived from an EMBL/GenBank/DDBJ whole genome shotgun (WGS) entry which is preliminary data.</text>
</comment>
<dbReference type="PANTHER" id="PTHR43441">
    <property type="entry name" value="RIBOSOMAL-PROTEIN-SERINE ACETYLTRANSFERASE"/>
    <property type="match status" value="1"/>
</dbReference>
<gene>
    <name evidence="3" type="ORF">BJX66DRAFT_315148</name>
</gene>
<dbReference type="InterPro" id="IPR051908">
    <property type="entry name" value="Ribosomal_N-acetyltransferase"/>
</dbReference>
<dbReference type="EMBL" id="JBFTWV010000149">
    <property type="protein sequence ID" value="KAL2785271.1"/>
    <property type="molecule type" value="Genomic_DNA"/>
</dbReference>
<feature type="region of interest" description="Disordered" evidence="1">
    <location>
        <begin position="1"/>
        <end position="24"/>
    </location>
</feature>
<protein>
    <submittedName>
        <fullName evidence="3">Acyl-CoA N-acyltransferase</fullName>
    </submittedName>
</protein>
<reference evidence="3 4" key="1">
    <citation type="submission" date="2024-07" db="EMBL/GenBank/DDBJ databases">
        <title>Section-level genome sequencing and comparative genomics of Aspergillus sections Usti and Cavernicolus.</title>
        <authorList>
            <consortium name="Lawrence Berkeley National Laboratory"/>
            <person name="Nybo J.L."/>
            <person name="Vesth T.C."/>
            <person name="Theobald S."/>
            <person name="Frisvad J.C."/>
            <person name="Larsen T.O."/>
            <person name="Kjaerboelling I."/>
            <person name="Rothschild-Mancinelli K."/>
            <person name="Lyhne E.K."/>
            <person name="Kogle M.E."/>
            <person name="Barry K."/>
            <person name="Clum A."/>
            <person name="Na H."/>
            <person name="Ledsgaard L."/>
            <person name="Lin J."/>
            <person name="Lipzen A."/>
            <person name="Kuo A."/>
            <person name="Riley R."/>
            <person name="Mondo S."/>
            <person name="Labutti K."/>
            <person name="Haridas S."/>
            <person name="Pangalinan J."/>
            <person name="Salamov A.A."/>
            <person name="Simmons B.A."/>
            <person name="Magnuson J.K."/>
            <person name="Chen J."/>
            <person name="Drula E."/>
            <person name="Henrissat B."/>
            <person name="Wiebenga A."/>
            <person name="Lubbers R.J."/>
            <person name="Gomes A.C."/>
            <person name="Makela M.R."/>
            <person name="Stajich J."/>
            <person name="Grigoriev I.V."/>
            <person name="Mortensen U.H."/>
            <person name="De Vries R.P."/>
            <person name="Baker S.E."/>
            <person name="Andersen M.R."/>
        </authorList>
    </citation>
    <scope>NUCLEOTIDE SEQUENCE [LARGE SCALE GENOMIC DNA]</scope>
    <source>
        <strain evidence="3 4">CBS 209.92</strain>
    </source>
</reference>
<evidence type="ECO:0000313" key="4">
    <source>
        <dbReference type="Proteomes" id="UP001610563"/>
    </source>
</evidence>